<keyword evidence="6" id="KW-0862">Zinc</keyword>
<dbReference type="AlphaFoldDB" id="A0A813V6Y3"/>
<proteinExistence type="predicted"/>
<evidence type="ECO:0000256" key="5">
    <source>
        <dbReference type="ARBA" id="ARBA00022777"/>
    </source>
</evidence>
<dbReference type="InterPro" id="IPR051681">
    <property type="entry name" value="Ser/Thr_Kinases-Pseudokinases"/>
</dbReference>
<dbReference type="SUPFAM" id="SSF56112">
    <property type="entry name" value="Protein kinase-like (PK-like)"/>
    <property type="match status" value="1"/>
</dbReference>
<dbReference type="InterPro" id="IPR008271">
    <property type="entry name" value="Ser/Thr_kinase_AS"/>
</dbReference>
<dbReference type="OrthoDB" id="4062651at2759"/>
<dbReference type="InterPro" id="IPR043145">
    <property type="entry name" value="Znf_ZZ_sf"/>
</dbReference>
<evidence type="ECO:0000256" key="4">
    <source>
        <dbReference type="ARBA" id="ARBA00022771"/>
    </source>
</evidence>
<evidence type="ECO:0000256" key="2">
    <source>
        <dbReference type="ARBA" id="ARBA00022723"/>
    </source>
</evidence>
<evidence type="ECO:0000313" key="12">
    <source>
        <dbReference type="Proteomes" id="UP000663879"/>
    </source>
</evidence>
<dbReference type="Gene3D" id="1.10.510.10">
    <property type="entry name" value="Transferase(Phosphotransferase) domain 1"/>
    <property type="match status" value="1"/>
</dbReference>
<evidence type="ECO:0000256" key="3">
    <source>
        <dbReference type="ARBA" id="ARBA00022741"/>
    </source>
</evidence>
<dbReference type="SMART" id="SM00220">
    <property type="entry name" value="S_TKc"/>
    <property type="match status" value="1"/>
</dbReference>
<comment type="caution">
    <text evidence="11">The sequence shown here is derived from an EMBL/GenBank/DDBJ whole genome shotgun (WGS) entry which is preliminary data.</text>
</comment>
<feature type="domain" description="Protein kinase" evidence="9">
    <location>
        <begin position="149"/>
        <end position="416"/>
    </location>
</feature>
<keyword evidence="3" id="KW-0547">Nucleotide-binding</keyword>
<dbReference type="PROSITE" id="PS50011">
    <property type="entry name" value="PROTEIN_KINASE_DOM"/>
    <property type="match status" value="1"/>
</dbReference>
<dbReference type="InterPro" id="IPR011009">
    <property type="entry name" value="Kinase-like_dom_sf"/>
</dbReference>
<keyword evidence="7" id="KW-0067">ATP-binding</keyword>
<evidence type="ECO:0000256" key="8">
    <source>
        <dbReference type="PROSITE-ProRule" id="PRU00228"/>
    </source>
</evidence>
<name>A0A813V6Y3_9BILA</name>
<dbReference type="Gene3D" id="3.30.60.90">
    <property type="match status" value="2"/>
</dbReference>
<dbReference type="PROSITE" id="PS50135">
    <property type="entry name" value="ZF_ZZ_2"/>
    <property type="match status" value="1"/>
</dbReference>
<dbReference type="Proteomes" id="UP000663879">
    <property type="component" value="Unassembled WGS sequence"/>
</dbReference>
<gene>
    <name evidence="11" type="ORF">OXX778_LOCUS8243</name>
</gene>
<dbReference type="PANTHER" id="PTHR44329:SF288">
    <property type="entry name" value="MITOGEN-ACTIVATED PROTEIN KINASE KINASE KINASE 20"/>
    <property type="match status" value="1"/>
</dbReference>
<keyword evidence="4 8" id="KW-0863">Zinc-finger</keyword>
<keyword evidence="5" id="KW-0418">Kinase</keyword>
<keyword evidence="12" id="KW-1185">Reference proteome</keyword>
<evidence type="ECO:0000256" key="1">
    <source>
        <dbReference type="ARBA" id="ARBA00022679"/>
    </source>
</evidence>
<evidence type="ECO:0000313" key="11">
    <source>
        <dbReference type="EMBL" id="CAF0836849.1"/>
    </source>
</evidence>
<dbReference type="Pfam" id="PF00569">
    <property type="entry name" value="ZZ"/>
    <property type="match status" value="1"/>
</dbReference>
<evidence type="ECO:0000256" key="7">
    <source>
        <dbReference type="ARBA" id="ARBA00022840"/>
    </source>
</evidence>
<dbReference type="GO" id="GO:0004674">
    <property type="term" value="F:protein serine/threonine kinase activity"/>
    <property type="evidence" value="ECO:0007669"/>
    <property type="project" value="TreeGrafter"/>
</dbReference>
<dbReference type="SUPFAM" id="SSF57850">
    <property type="entry name" value="RING/U-box"/>
    <property type="match status" value="2"/>
</dbReference>
<keyword evidence="2" id="KW-0479">Metal-binding</keyword>
<dbReference type="Pfam" id="PF00069">
    <property type="entry name" value="Pkinase"/>
    <property type="match status" value="1"/>
</dbReference>
<accession>A0A813V6Y3</accession>
<dbReference type="GO" id="GO:0008270">
    <property type="term" value="F:zinc ion binding"/>
    <property type="evidence" value="ECO:0007669"/>
    <property type="project" value="UniProtKB-KW"/>
</dbReference>
<dbReference type="GO" id="GO:0005524">
    <property type="term" value="F:ATP binding"/>
    <property type="evidence" value="ECO:0007669"/>
    <property type="project" value="UniProtKB-KW"/>
</dbReference>
<dbReference type="InterPro" id="IPR000719">
    <property type="entry name" value="Prot_kinase_dom"/>
</dbReference>
<dbReference type="SMART" id="SM00291">
    <property type="entry name" value="ZnF_ZZ"/>
    <property type="match status" value="2"/>
</dbReference>
<protein>
    <submittedName>
        <fullName evidence="11">Uncharacterized protein</fullName>
    </submittedName>
</protein>
<organism evidence="11 12">
    <name type="scientific">Brachionus calyciflorus</name>
    <dbReference type="NCBI Taxonomy" id="104777"/>
    <lineage>
        <taxon>Eukaryota</taxon>
        <taxon>Metazoa</taxon>
        <taxon>Spiralia</taxon>
        <taxon>Gnathifera</taxon>
        <taxon>Rotifera</taxon>
        <taxon>Eurotatoria</taxon>
        <taxon>Monogononta</taxon>
        <taxon>Pseudotrocha</taxon>
        <taxon>Ploima</taxon>
        <taxon>Brachionidae</taxon>
        <taxon>Brachionus</taxon>
    </lineage>
</organism>
<evidence type="ECO:0000256" key="6">
    <source>
        <dbReference type="ARBA" id="ARBA00022833"/>
    </source>
</evidence>
<reference evidence="11" key="1">
    <citation type="submission" date="2021-02" db="EMBL/GenBank/DDBJ databases">
        <authorList>
            <person name="Nowell W R."/>
        </authorList>
    </citation>
    <scope>NUCLEOTIDE SEQUENCE</scope>
    <source>
        <strain evidence="11">Ploen Becks lab</strain>
    </source>
</reference>
<evidence type="ECO:0000259" key="10">
    <source>
        <dbReference type="PROSITE" id="PS50135"/>
    </source>
</evidence>
<feature type="domain" description="ZZ-type" evidence="10">
    <location>
        <begin position="5"/>
        <end position="61"/>
    </location>
</feature>
<dbReference type="PROSITE" id="PS00108">
    <property type="entry name" value="PROTEIN_KINASE_ST"/>
    <property type="match status" value="1"/>
</dbReference>
<dbReference type="PROSITE" id="PS01357">
    <property type="entry name" value="ZF_ZZ_1"/>
    <property type="match status" value="1"/>
</dbReference>
<dbReference type="Gene3D" id="3.30.200.20">
    <property type="entry name" value="Phosphorylase Kinase, domain 1"/>
    <property type="match status" value="1"/>
</dbReference>
<sequence>MAQRYDHISCDLCDKSDFKTFRYKCLTCQDFDLCGFCFERHKEIKDHKLSHLMFQFNASKIFNATEIDEHANLNLDFLKEKFKDLNHMEKCEICLNKIKGIKLKCDICFDYYQCIDCFEKKNNSNDHIKKNHPMIVCNDTAIELDISRLNFLKNIGKGGYGTVDLNEYKQNDKKLKIAVKKIVAPIDIGFLTYWRELDVHKQIKGENILQMIGNCFSDNTFYIATEYIQKGSLRDVFKDKNFGLFERFKVAFGMICGIDRMHKNGFVHRDIKPDNVLITEDYCAKIADFGIAKIIQEVQTKQKTIFTGTPGTFPYMSPEMFKYIAETNLGGNIEITIDESKKFDIFASGLTILEIFYGTHERKDPSKGYSYTNPIVIEQDPKYFKKLILKCVDFEPSNRPTISQILDYLIVLNDFIQFLRSGKLKDLDSKNFQDKTEIMEESCELFEKENFSI</sequence>
<evidence type="ECO:0000259" key="9">
    <source>
        <dbReference type="PROSITE" id="PS50011"/>
    </source>
</evidence>
<dbReference type="InterPro" id="IPR000433">
    <property type="entry name" value="Znf_ZZ"/>
</dbReference>
<dbReference type="EMBL" id="CAJNOC010001120">
    <property type="protein sequence ID" value="CAF0836849.1"/>
    <property type="molecule type" value="Genomic_DNA"/>
</dbReference>
<dbReference type="PANTHER" id="PTHR44329">
    <property type="entry name" value="SERINE/THREONINE-PROTEIN KINASE TNNI3K-RELATED"/>
    <property type="match status" value="1"/>
</dbReference>
<keyword evidence="1" id="KW-0808">Transferase</keyword>